<proteinExistence type="predicted"/>
<reference evidence="2" key="1">
    <citation type="journal article" date="2019" name="Int. J. Syst. Evol. Microbiol.">
        <title>The Global Catalogue of Microorganisms (GCM) 10K type strain sequencing project: providing services to taxonomists for standard genome sequencing and annotation.</title>
        <authorList>
            <consortium name="The Broad Institute Genomics Platform"/>
            <consortium name="The Broad Institute Genome Sequencing Center for Infectious Disease"/>
            <person name="Wu L."/>
            <person name="Ma J."/>
        </authorList>
    </citation>
    <scope>NUCLEOTIDE SEQUENCE [LARGE SCALE GENOMIC DNA]</scope>
    <source>
        <strain evidence="2">CCUG 56098</strain>
    </source>
</reference>
<dbReference type="Proteomes" id="UP001597086">
    <property type="component" value="Unassembled WGS sequence"/>
</dbReference>
<name>A0ABW3KRA9_9FLAO</name>
<dbReference type="Gene3D" id="3.30.460.40">
    <property type="match status" value="1"/>
</dbReference>
<organism evidence="1 2">
    <name type="scientific">Winogradskyella rapida</name>
    <dbReference type="NCBI Taxonomy" id="549701"/>
    <lineage>
        <taxon>Bacteria</taxon>
        <taxon>Pseudomonadati</taxon>
        <taxon>Bacteroidota</taxon>
        <taxon>Flavobacteriia</taxon>
        <taxon>Flavobacteriales</taxon>
        <taxon>Flavobacteriaceae</taxon>
        <taxon>Winogradskyella</taxon>
    </lineage>
</organism>
<sequence>MNPIISTDKIIANILSFEYPRSALENQLREPHFNWDAIVVEGSKQLVLPTIYCRLKAKNLLDIPPADLVHYLEEITSINRQRNLRILAQVQTISKILKQHHIDHVFLKGTALLTLGCYEDNAERMVGDIDILVEKDQVQNAFELLKHSGYPKTNGFDYETKDYRHLDRLISDHELAAIEIHSELFKKKHWSIIEVESVLQTKTLKSNIPLPNLKYLSLHIILSWQLNDHGHYYNTYSLKSIYDILAIKTHKDRPLLDALLNLKYVQSYFELAKLNFIDVSEISSNRYMHYRGKCHFLTSRYRSLQTGLTFLKSTLKFIGNRLHLLFTNTSYLKHIIAHKILKR</sequence>
<dbReference type="RefSeq" id="WP_386117090.1">
    <property type="nucleotide sequence ID" value="NZ_JBHTKM010000063.1"/>
</dbReference>
<dbReference type="InterPro" id="IPR039498">
    <property type="entry name" value="NTP_transf_5"/>
</dbReference>
<dbReference type="Pfam" id="PF14907">
    <property type="entry name" value="NTP_transf_5"/>
    <property type="match status" value="1"/>
</dbReference>
<comment type="caution">
    <text evidence="1">The sequence shown here is derived from an EMBL/GenBank/DDBJ whole genome shotgun (WGS) entry which is preliminary data.</text>
</comment>
<keyword evidence="2" id="KW-1185">Reference proteome</keyword>
<evidence type="ECO:0000313" key="2">
    <source>
        <dbReference type="Proteomes" id="UP001597086"/>
    </source>
</evidence>
<dbReference type="EMBL" id="JBHTKM010000063">
    <property type="protein sequence ID" value="MFD1016366.1"/>
    <property type="molecule type" value="Genomic_DNA"/>
</dbReference>
<accession>A0ABW3KRA9</accession>
<protein>
    <submittedName>
        <fullName evidence="1">Nucleotidyltransferase family protein</fullName>
    </submittedName>
</protein>
<gene>
    <name evidence="1" type="ORF">ACFQ13_10575</name>
</gene>
<evidence type="ECO:0000313" key="1">
    <source>
        <dbReference type="EMBL" id="MFD1016366.1"/>
    </source>
</evidence>